<reference evidence="2 3" key="1">
    <citation type="journal article" date="2021" name="BMC Biol.">
        <title>Horizontally acquired antibacterial genes associated with adaptive radiation of ladybird beetles.</title>
        <authorList>
            <person name="Li H.S."/>
            <person name="Tang X.F."/>
            <person name="Huang Y.H."/>
            <person name="Xu Z.Y."/>
            <person name="Chen M.L."/>
            <person name="Du X.Y."/>
            <person name="Qiu B.Y."/>
            <person name="Chen P.T."/>
            <person name="Zhang W."/>
            <person name="Slipinski A."/>
            <person name="Escalona H.E."/>
            <person name="Waterhouse R.M."/>
            <person name="Zwick A."/>
            <person name="Pang H."/>
        </authorList>
    </citation>
    <scope>NUCLEOTIDE SEQUENCE [LARGE SCALE GENOMIC DNA]</scope>
    <source>
        <strain evidence="2">SYSU2018</strain>
    </source>
</reference>
<evidence type="ECO:0000313" key="3">
    <source>
        <dbReference type="Proteomes" id="UP001516400"/>
    </source>
</evidence>
<dbReference type="AlphaFoldDB" id="A0ABD2NZM5"/>
<accession>A0ABD2NZM5</accession>
<proteinExistence type="predicted"/>
<comment type="caution">
    <text evidence="2">The sequence shown here is derived from an EMBL/GenBank/DDBJ whole genome shotgun (WGS) entry which is preliminary data.</text>
</comment>
<sequence length="193" mass="22553">MNFIFENFPQKEPLQLEALNIKLPELNTQLENCRREVSLYLDNVQERIEEQPKRNENHISAVKEIKQDLIAAENKFNTILSEDLIVAENSYENLVGEFNDVTTSISVVHILCEIHQRLSALQSHCYDYKDFEKAVDIAEVLKVLIQTLSSNHSVPFIEEFKKMVNNEIKKFNSLLEIEFQKYCIIKKLIIILL</sequence>
<dbReference type="Proteomes" id="UP001516400">
    <property type="component" value="Unassembled WGS sequence"/>
</dbReference>
<feature type="coiled-coil region" evidence="1">
    <location>
        <begin position="16"/>
        <end position="75"/>
    </location>
</feature>
<evidence type="ECO:0000256" key="1">
    <source>
        <dbReference type="SAM" id="Coils"/>
    </source>
</evidence>
<dbReference type="EMBL" id="JABFTP020000165">
    <property type="protein sequence ID" value="KAL3283944.1"/>
    <property type="molecule type" value="Genomic_DNA"/>
</dbReference>
<gene>
    <name evidence="2" type="ORF">HHI36_018112</name>
</gene>
<keyword evidence="3" id="KW-1185">Reference proteome</keyword>
<name>A0ABD2NZM5_9CUCU</name>
<protein>
    <submittedName>
        <fullName evidence="2">Uncharacterized protein</fullName>
    </submittedName>
</protein>
<organism evidence="2 3">
    <name type="scientific">Cryptolaemus montrouzieri</name>
    <dbReference type="NCBI Taxonomy" id="559131"/>
    <lineage>
        <taxon>Eukaryota</taxon>
        <taxon>Metazoa</taxon>
        <taxon>Ecdysozoa</taxon>
        <taxon>Arthropoda</taxon>
        <taxon>Hexapoda</taxon>
        <taxon>Insecta</taxon>
        <taxon>Pterygota</taxon>
        <taxon>Neoptera</taxon>
        <taxon>Endopterygota</taxon>
        <taxon>Coleoptera</taxon>
        <taxon>Polyphaga</taxon>
        <taxon>Cucujiformia</taxon>
        <taxon>Coccinelloidea</taxon>
        <taxon>Coccinellidae</taxon>
        <taxon>Scymninae</taxon>
        <taxon>Scymnini</taxon>
        <taxon>Cryptolaemus</taxon>
    </lineage>
</organism>
<evidence type="ECO:0000313" key="2">
    <source>
        <dbReference type="EMBL" id="KAL3283944.1"/>
    </source>
</evidence>
<keyword evidence="1" id="KW-0175">Coiled coil</keyword>